<evidence type="ECO:0008006" key="5">
    <source>
        <dbReference type="Google" id="ProtNLM"/>
    </source>
</evidence>
<reference evidence="3 4" key="1">
    <citation type="submission" date="2018-08" db="EMBL/GenBank/DDBJ databases">
        <title>A genome reference for cultivated species of the human gut microbiota.</title>
        <authorList>
            <person name="Zou Y."/>
            <person name="Xue W."/>
            <person name="Luo G."/>
        </authorList>
    </citation>
    <scope>NUCLEOTIDE SEQUENCE [LARGE SCALE GENOMIC DNA]</scope>
    <source>
        <strain evidence="1 3">AF14-6AC</strain>
        <strain evidence="2 4">OF03-11</strain>
    </source>
</reference>
<dbReference type="Proteomes" id="UP000283426">
    <property type="component" value="Unassembled WGS sequence"/>
</dbReference>
<dbReference type="AlphaFoldDB" id="A0A413I9K4"/>
<dbReference type="EMBL" id="QSCO01000020">
    <property type="protein sequence ID" value="RGY05001.1"/>
    <property type="molecule type" value="Genomic_DNA"/>
</dbReference>
<comment type="caution">
    <text evidence="2">The sequence shown here is derived from an EMBL/GenBank/DDBJ whole genome shotgun (WGS) entry which is preliminary data.</text>
</comment>
<organism evidence="2 4">
    <name type="scientific">Odoribacter splanchnicus</name>
    <dbReference type="NCBI Taxonomy" id="28118"/>
    <lineage>
        <taxon>Bacteria</taxon>
        <taxon>Pseudomonadati</taxon>
        <taxon>Bacteroidota</taxon>
        <taxon>Bacteroidia</taxon>
        <taxon>Bacteroidales</taxon>
        <taxon>Odoribacteraceae</taxon>
        <taxon>Odoribacter</taxon>
    </lineage>
</organism>
<proteinExistence type="predicted"/>
<sequence>MPTKGLVIQQGKKVKEGPLNEYERLNLVIYADSLECTTCALNHIDSWQSVIEYAKHYNNQLNLSFIFSSMKNKQYAIELFLTHKMFDCPILLDTLGEFEKLNPHLPKNRALHTFLLDENNNVILVGNPLHNKKIKEMFYRIVEDRLGKPE</sequence>
<evidence type="ECO:0000313" key="3">
    <source>
        <dbReference type="Proteomes" id="UP000283426"/>
    </source>
</evidence>
<dbReference type="EMBL" id="QRYW01000009">
    <property type="protein sequence ID" value="RGV28422.1"/>
    <property type="molecule type" value="Genomic_DNA"/>
</dbReference>
<evidence type="ECO:0000313" key="2">
    <source>
        <dbReference type="EMBL" id="RGY05001.1"/>
    </source>
</evidence>
<gene>
    <name evidence="1" type="ORF">DWW24_05335</name>
    <name evidence="2" type="ORF">DXA53_13640</name>
</gene>
<evidence type="ECO:0000313" key="1">
    <source>
        <dbReference type="EMBL" id="RGV28422.1"/>
    </source>
</evidence>
<protein>
    <recommendedName>
        <fullName evidence="5">Redoxin domain-containing protein</fullName>
    </recommendedName>
</protein>
<name>A0A413I9K4_9BACT</name>
<dbReference type="Proteomes" id="UP000284434">
    <property type="component" value="Unassembled WGS sequence"/>
</dbReference>
<accession>A0A413I9K4</accession>
<evidence type="ECO:0000313" key="4">
    <source>
        <dbReference type="Proteomes" id="UP000284434"/>
    </source>
</evidence>